<keyword evidence="4 17" id="KW-0813">Transport</keyword>
<evidence type="ECO:0000256" key="10">
    <source>
        <dbReference type="ARBA" id="ARBA00023034"/>
    </source>
</evidence>
<evidence type="ECO:0000256" key="13">
    <source>
        <dbReference type="PIRSR" id="PIRSR606687-1"/>
    </source>
</evidence>
<keyword evidence="9 17" id="KW-0653">Protein transport</keyword>
<feature type="binding site" evidence="15">
    <location>
        <position position="96"/>
    </location>
    <ligand>
        <name>GTP</name>
        <dbReference type="ChEBI" id="CHEBI:37565"/>
    </ligand>
</feature>
<evidence type="ECO:0000256" key="9">
    <source>
        <dbReference type="ARBA" id="ARBA00022927"/>
    </source>
</evidence>
<evidence type="ECO:0000256" key="11">
    <source>
        <dbReference type="ARBA" id="ARBA00023134"/>
    </source>
</evidence>
<evidence type="ECO:0000256" key="8">
    <source>
        <dbReference type="ARBA" id="ARBA00022892"/>
    </source>
</evidence>
<gene>
    <name evidence="18" type="ORF">BcabD6B2_37580</name>
</gene>
<dbReference type="RefSeq" id="XP_067716392.1">
    <property type="nucleotide sequence ID" value="XM_067860291.1"/>
</dbReference>
<feature type="binding site" evidence="13">
    <location>
        <position position="52"/>
    </location>
    <ligand>
        <name>Mg(2+)</name>
        <dbReference type="ChEBI" id="CHEBI:18420"/>
    </ligand>
</feature>
<dbReference type="SMART" id="SM00177">
    <property type="entry name" value="ARF"/>
    <property type="match status" value="1"/>
</dbReference>
<keyword evidence="6" id="KW-0378">Hydrolase</keyword>
<dbReference type="InterPro" id="IPR006689">
    <property type="entry name" value="Small_GTPase_ARF/SAR"/>
</dbReference>
<evidence type="ECO:0000256" key="3">
    <source>
        <dbReference type="ARBA" id="ARBA00007507"/>
    </source>
</evidence>
<dbReference type="InterPro" id="IPR006687">
    <property type="entry name" value="Small_GTPase_SAR1"/>
</dbReference>
<dbReference type="GO" id="GO:0046872">
    <property type="term" value="F:metal ion binding"/>
    <property type="evidence" value="ECO:0007669"/>
    <property type="project" value="UniProtKB-KW"/>
</dbReference>
<comment type="similarity">
    <text evidence="3 17">Belongs to the small GTPase superfamily. SAR1 family.</text>
</comment>
<dbReference type="GO" id="GO:0000139">
    <property type="term" value="C:Golgi membrane"/>
    <property type="evidence" value="ECO:0007669"/>
    <property type="project" value="UniProtKB-SubCell"/>
</dbReference>
<protein>
    <submittedName>
        <fullName evidence="18">Small GTP-binding protein sar1</fullName>
    </submittedName>
</protein>
<feature type="binding site" evidence="14">
    <location>
        <position position="197"/>
    </location>
    <ligand>
        <name>GTP</name>
        <dbReference type="ChEBI" id="CHEBI:37565"/>
    </ligand>
</feature>
<evidence type="ECO:0000256" key="17">
    <source>
        <dbReference type="RuleBase" id="RU003926"/>
    </source>
</evidence>
<evidence type="ECO:0000313" key="19">
    <source>
        <dbReference type="Proteomes" id="UP001497744"/>
    </source>
</evidence>
<feature type="binding site" evidence="14">
    <location>
        <position position="55"/>
    </location>
    <ligand>
        <name>GTP</name>
        <dbReference type="ChEBI" id="CHEBI:37565"/>
    </ligand>
</feature>
<comment type="subcellular location">
    <subcellularLocation>
        <location evidence="2">Endoplasmic reticulum membrane</location>
        <topology evidence="2">Peripheral membrane protein</topology>
    </subcellularLocation>
    <subcellularLocation>
        <location evidence="1">Golgi apparatus membrane</location>
        <topology evidence="1">Peripheral membrane protein</topology>
    </subcellularLocation>
</comment>
<feature type="binding site" evidence="16">
    <location>
        <position position="74"/>
    </location>
    <ligand>
        <name>Mg(2+)</name>
        <dbReference type="ChEBI" id="CHEBI:18420"/>
    </ligand>
</feature>
<feature type="binding site" evidence="14">
    <location>
        <position position="153"/>
    </location>
    <ligand>
        <name>GTP</name>
        <dbReference type="ChEBI" id="CHEBI:37565"/>
    </ligand>
</feature>
<dbReference type="PRINTS" id="PR00328">
    <property type="entry name" value="SAR1GTPBP"/>
</dbReference>
<dbReference type="GO" id="GO:0005525">
    <property type="term" value="F:GTP binding"/>
    <property type="evidence" value="ECO:0007669"/>
    <property type="project" value="UniProtKB-KW"/>
</dbReference>
<keyword evidence="10 17" id="KW-0333">Golgi apparatus</keyword>
<feature type="binding site" evidence="14">
    <location>
        <position position="56"/>
    </location>
    <ligand>
        <name>GTP</name>
        <dbReference type="ChEBI" id="CHEBI:37565"/>
    </ligand>
</feature>
<evidence type="ECO:0000256" key="4">
    <source>
        <dbReference type="ARBA" id="ARBA00022448"/>
    </source>
</evidence>
<evidence type="ECO:0000256" key="2">
    <source>
        <dbReference type="ARBA" id="ARBA00004406"/>
    </source>
</evidence>
<feature type="binding site" evidence="14">
    <location>
        <position position="58"/>
    </location>
    <ligand>
        <name>GTP</name>
        <dbReference type="ChEBI" id="CHEBI:37565"/>
    </ligand>
</feature>
<dbReference type="PROSITE" id="PS51422">
    <property type="entry name" value="SAR1"/>
    <property type="match status" value="1"/>
</dbReference>
<feature type="binding site" evidence="14">
    <location>
        <position position="198"/>
    </location>
    <ligand>
        <name>GTP</name>
        <dbReference type="ChEBI" id="CHEBI:37565"/>
    </ligand>
</feature>
<proteinExistence type="inferred from homology"/>
<dbReference type="GO" id="GO:0003924">
    <property type="term" value="F:GTPase activity"/>
    <property type="evidence" value="ECO:0007669"/>
    <property type="project" value="InterPro"/>
</dbReference>
<organism evidence="18 19">
    <name type="scientific">Babesia caballi</name>
    <dbReference type="NCBI Taxonomy" id="5871"/>
    <lineage>
        <taxon>Eukaryota</taxon>
        <taxon>Sar</taxon>
        <taxon>Alveolata</taxon>
        <taxon>Apicomplexa</taxon>
        <taxon>Aconoidasida</taxon>
        <taxon>Piroplasmida</taxon>
        <taxon>Babesiidae</taxon>
        <taxon>Babesia</taxon>
    </lineage>
</organism>
<feature type="binding site" evidence="15">
    <location>
        <begin position="50"/>
        <end position="57"/>
    </location>
    <ligand>
        <name>GTP</name>
        <dbReference type="ChEBI" id="CHEBI:37565"/>
    </ligand>
</feature>
<keyword evidence="13" id="KW-0460">Magnesium</keyword>
<keyword evidence="5 14" id="KW-0547">Nucleotide-binding</keyword>
<dbReference type="GO" id="GO:0005789">
    <property type="term" value="C:endoplasmic reticulum membrane"/>
    <property type="evidence" value="ECO:0007669"/>
    <property type="project" value="UniProtKB-SubCell"/>
</dbReference>
<keyword evidence="8 17" id="KW-0931">ER-Golgi transport</keyword>
<dbReference type="InterPro" id="IPR005225">
    <property type="entry name" value="Small_GTP-bd"/>
</dbReference>
<evidence type="ECO:0000256" key="15">
    <source>
        <dbReference type="PIRSR" id="PIRSR606689-1"/>
    </source>
</evidence>
<feature type="binding site" evidence="15">
    <location>
        <begin position="152"/>
        <end position="155"/>
    </location>
    <ligand>
        <name>GTP</name>
        <dbReference type="ChEBI" id="CHEBI:37565"/>
    </ligand>
</feature>
<dbReference type="PANTHER" id="PTHR45684">
    <property type="entry name" value="RE74312P"/>
    <property type="match status" value="1"/>
</dbReference>
<comment type="caution">
    <text evidence="18">The sequence shown here is derived from an EMBL/GenBank/DDBJ whole genome shotgun (WGS) entry which is preliminary data.</text>
</comment>
<feature type="binding site" evidence="14">
    <location>
        <position position="155"/>
    </location>
    <ligand>
        <name>GTP</name>
        <dbReference type="ChEBI" id="CHEBI:37565"/>
    </ligand>
</feature>
<dbReference type="SMART" id="SM00178">
    <property type="entry name" value="SAR"/>
    <property type="match status" value="1"/>
</dbReference>
<name>A0AAV4LX35_BABCB</name>
<sequence length="219" mass="24597">MLGAVALGPSVYAGRTHALLLPVHQYLRRIKRTLISFGWLNREGKIVFLGLDNAGKTTLLRMLKDNRLACHTPTVHPHSEQLQLGKVNVTAFDLGGHETARRVWKQYCGNVDAVCFLIDASDRTRFQESAEELRALISQEELYHKPFVILGNKIDKPSAASEEELRAHLGLLAGETYGKDSGPGRCVRPIEVFMCSVLRKQGYGEAFRWLAPFLQEIRD</sequence>
<evidence type="ECO:0000313" key="18">
    <source>
        <dbReference type="EMBL" id="GIX64323.1"/>
    </source>
</evidence>
<dbReference type="Gene3D" id="3.40.50.300">
    <property type="entry name" value="P-loop containing nucleotide triphosphate hydrolases"/>
    <property type="match status" value="1"/>
</dbReference>
<dbReference type="GO" id="GO:0016192">
    <property type="term" value="P:vesicle-mediated transport"/>
    <property type="evidence" value="ECO:0007669"/>
    <property type="project" value="UniProtKB-KW"/>
</dbReference>
<dbReference type="EMBL" id="BPLF01000003">
    <property type="protein sequence ID" value="GIX64323.1"/>
    <property type="molecule type" value="Genomic_DNA"/>
</dbReference>
<dbReference type="CDD" id="cd00879">
    <property type="entry name" value="Sar1"/>
    <property type="match status" value="1"/>
</dbReference>
<dbReference type="GO" id="GO:0006886">
    <property type="term" value="P:intracellular protein transport"/>
    <property type="evidence" value="ECO:0007669"/>
    <property type="project" value="InterPro"/>
</dbReference>
<keyword evidence="19" id="KW-1185">Reference proteome</keyword>
<feature type="binding site" evidence="14">
    <location>
        <position position="152"/>
    </location>
    <ligand>
        <name>GTP</name>
        <dbReference type="ChEBI" id="CHEBI:37565"/>
    </ligand>
</feature>
<evidence type="ECO:0000256" key="12">
    <source>
        <dbReference type="ARBA" id="ARBA00023136"/>
    </source>
</evidence>
<dbReference type="GeneID" id="94195804"/>
<evidence type="ECO:0000256" key="16">
    <source>
        <dbReference type="PIRSR" id="PIRSR606689-2"/>
    </source>
</evidence>
<dbReference type="FunFam" id="3.40.50.300:FF:000161">
    <property type="entry name" value="Small COPII coat GTPase"/>
    <property type="match status" value="1"/>
</dbReference>
<dbReference type="AlphaFoldDB" id="A0AAV4LX35"/>
<evidence type="ECO:0000256" key="14">
    <source>
        <dbReference type="PIRSR" id="PIRSR606687-2"/>
    </source>
</evidence>
<keyword evidence="11 15" id="KW-0342">GTP-binding</keyword>
<evidence type="ECO:0000256" key="1">
    <source>
        <dbReference type="ARBA" id="ARBA00004395"/>
    </source>
</evidence>
<keyword evidence="7 17" id="KW-0256">Endoplasmic reticulum</keyword>
<accession>A0AAV4LX35</accession>
<dbReference type="InterPro" id="IPR027417">
    <property type="entry name" value="P-loop_NTPase"/>
</dbReference>
<dbReference type="Pfam" id="PF00025">
    <property type="entry name" value="Arf"/>
    <property type="match status" value="1"/>
</dbReference>
<evidence type="ECO:0000256" key="7">
    <source>
        <dbReference type="ARBA" id="ARBA00022824"/>
    </source>
</evidence>
<evidence type="ECO:0000256" key="5">
    <source>
        <dbReference type="ARBA" id="ARBA00022741"/>
    </source>
</evidence>
<dbReference type="SUPFAM" id="SSF52540">
    <property type="entry name" value="P-loop containing nucleoside triphosphate hydrolases"/>
    <property type="match status" value="1"/>
</dbReference>
<keyword evidence="12" id="KW-0472">Membrane</keyword>
<feature type="binding site" evidence="16">
    <location>
        <position position="57"/>
    </location>
    <ligand>
        <name>Mg(2+)</name>
        <dbReference type="ChEBI" id="CHEBI:18420"/>
    </ligand>
</feature>
<dbReference type="PROSITE" id="PS51417">
    <property type="entry name" value="ARF"/>
    <property type="match status" value="1"/>
</dbReference>
<keyword evidence="13" id="KW-0479">Metal-binding</keyword>
<reference evidence="18 19" key="1">
    <citation type="submission" date="2021-06" db="EMBL/GenBank/DDBJ databases">
        <title>Genome sequence of Babesia caballi.</title>
        <authorList>
            <person name="Yamagishi J."/>
            <person name="Kidaka T."/>
            <person name="Ochi A."/>
        </authorList>
    </citation>
    <scope>NUCLEOTIDE SEQUENCE [LARGE SCALE GENOMIC DNA]</scope>
    <source>
        <strain evidence="18">USDA-D6B2</strain>
    </source>
</reference>
<dbReference type="NCBIfam" id="TIGR00231">
    <property type="entry name" value="small_GTP"/>
    <property type="match status" value="1"/>
</dbReference>
<evidence type="ECO:0000256" key="6">
    <source>
        <dbReference type="ARBA" id="ARBA00022801"/>
    </source>
</evidence>
<feature type="binding site" evidence="14">
    <location>
        <position position="53"/>
    </location>
    <ligand>
        <name>GTP</name>
        <dbReference type="ChEBI" id="CHEBI:37565"/>
    </ligand>
</feature>
<feature type="binding site" evidence="14">
    <location>
        <position position="57"/>
    </location>
    <ligand>
        <name>GTP</name>
        <dbReference type="ChEBI" id="CHEBI:37565"/>
    </ligand>
</feature>
<dbReference type="Proteomes" id="UP001497744">
    <property type="component" value="Unassembled WGS sequence"/>
</dbReference>